<evidence type="ECO:0000256" key="2">
    <source>
        <dbReference type="ARBA" id="ARBA00022801"/>
    </source>
</evidence>
<keyword evidence="5" id="KW-1185">Reference proteome</keyword>
<dbReference type="Pfam" id="PF01522">
    <property type="entry name" value="Polysacc_deac_1"/>
    <property type="match status" value="1"/>
</dbReference>
<proteinExistence type="predicted"/>
<dbReference type="Proteomes" id="UP001597344">
    <property type="component" value="Unassembled WGS sequence"/>
</dbReference>
<gene>
    <name evidence="4" type="ORF">ACFSJT_18130</name>
</gene>
<dbReference type="EMBL" id="JBHUHY010000030">
    <property type="protein sequence ID" value="MFD2188726.1"/>
    <property type="molecule type" value="Genomic_DNA"/>
</dbReference>
<protein>
    <submittedName>
        <fullName evidence="4">Polysaccharide deacetylase family protein</fullName>
        <ecNumber evidence="4">3.-.-.-</ecNumber>
    </submittedName>
</protein>
<dbReference type="InterPro" id="IPR050248">
    <property type="entry name" value="Polysacc_deacetylase_ArnD"/>
</dbReference>
<sequence length="225" mass="26161">MGLTFISVMAHLIPYKTPKILKQFFTTYLWDLNTQNEKKIYLTFDDGPIPEVTEFVLEQLNKYNAKATFFCIGENIKKHPAIFNKIVSENHAIGNHTMNHLKSWKNDTETYLNNVNDCEDIISKRYTYPGSEKLFRPPYGQISYSKFKTLEKQGFKIVLWDVLSKDWEQGISPEVCLQNVIDHTEQGSIVVFHDSIKASKNLTFTLPKVLAHFSERGFIFDKIRL</sequence>
<dbReference type="PANTHER" id="PTHR10587">
    <property type="entry name" value="GLYCOSYL TRANSFERASE-RELATED"/>
    <property type="match status" value="1"/>
</dbReference>
<comment type="caution">
    <text evidence="4">The sequence shown here is derived from an EMBL/GenBank/DDBJ whole genome shotgun (WGS) entry which is preliminary data.</text>
</comment>
<dbReference type="GO" id="GO:0016787">
    <property type="term" value="F:hydrolase activity"/>
    <property type="evidence" value="ECO:0007669"/>
    <property type="project" value="UniProtKB-KW"/>
</dbReference>
<dbReference type="InterPro" id="IPR011330">
    <property type="entry name" value="Glyco_hydro/deAcase_b/a-brl"/>
</dbReference>
<feature type="domain" description="NodB homology" evidence="3">
    <location>
        <begin position="38"/>
        <end position="221"/>
    </location>
</feature>
<dbReference type="InterPro" id="IPR002509">
    <property type="entry name" value="NODB_dom"/>
</dbReference>
<keyword evidence="2 4" id="KW-0378">Hydrolase</keyword>
<organism evidence="4 5">
    <name type="scientific">Aquimarina celericrescens</name>
    <dbReference type="NCBI Taxonomy" id="1964542"/>
    <lineage>
        <taxon>Bacteria</taxon>
        <taxon>Pseudomonadati</taxon>
        <taxon>Bacteroidota</taxon>
        <taxon>Flavobacteriia</taxon>
        <taxon>Flavobacteriales</taxon>
        <taxon>Flavobacteriaceae</taxon>
        <taxon>Aquimarina</taxon>
    </lineage>
</organism>
<evidence type="ECO:0000313" key="4">
    <source>
        <dbReference type="EMBL" id="MFD2188726.1"/>
    </source>
</evidence>
<dbReference type="PANTHER" id="PTHR10587:SF133">
    <property type="entry name" value="CHITIN DEACETYLASE 1-RELATED"/>
    <property type="match status" value="1"/>
</dbReference>
<dbReference type="CDD" id="cd10917">
    <property type="entry name" value="CE4_NodB_like_6s_7s"/>
    <property type="match status" value="1"/>
</dbReference>
<evidence type="ECO:0000259" key="3">
    <source>
        <dbReference type="PROSITE" id="PS51677"/>
    </source>
</evidence>
<evidence type="ECO:0000313" key="5">
    <source>
        <dbReference type="Proteomes" id="UP001597344"/>
    </source>
</evidence>
<dbReference type="EC" id="3.-.-.-" evidence="4"/>
<dbReference type="PROSITE" id="PS51677">
    <property type="entry name" value="NODB"/>
    <property type="match status" value="1"/>
</dbReference>
<dbReference type="Gene3D" id="3.20.20.370">
    <property type="entry name" value="Glycoside hydrolase/deacetylase"/>
    <property type="match status" value="1"/>
</dbReference>
<dbReference type="SUPFAM" id="SSF88713">
    <property type="entry name" value="Glycoside hydrolase/deacetylase"/>
    <property type="match status" value="1"/>
</dbReference>
<reference evidence="5" key="1">
    <citation type="journal article" date="2019" name="Int. J. Syst. Evol. Microbiol.">
        <title>The Global Catalogue of Microorganisms (GCM) 10K type strain sequencing project: providing services to taxonomists for standard genome sequencing and annotation.</title>
        <authorList>
            <consortium name="The Broad Institute Genomics Platform"/>
            <consortium name="The Broad Institute Genome Sequencing Center for Infectious Disease"/>
            <person name="Wu L."/>
            <person name="Ma J."/>
        </authorList>
    </citation>
    <scope>NUCLEOTIDE SEQUENCE [LARGE SCALE GENOMIC DNA]</scope>
    <source>
        <strain evidence="5">DT92</strain>
    </source>
</reference>
<evidence type="ECO:0000256" key="1">
    <source>
        <dbReference type="ARBA" id="ARBA00022723"/>
    </source>
</evidence>
<keyword evidence="1" id="KW-0479">Metal-binding</keyword>
<name>A0ABW5B3L0_9FLAO</name>
<accession>A0ABW5B3L0</accession>